<evidence type="ECO:0000256" key="6">
    <source>
        <dbReference type="ARBA" id="ARBA00022801"/>
    </source>
</evidence>
<dbReference type="GO" id="GO:0003964">
    <property type="term" value="F:RNA-directed DNA polymerase activity"/>
    <property type="evidence" value="ECO:0007669"/>
    <property type="project" value="UniProtKB-KW"/>
</dbReference>
<evidence type="ECO:0000256" key="1">
    <source>
        <dbReference type="ARBA" id="ARBA00012493"/>
    </source>
</evidence>
<name>A0A5J4YJI8_PORPP</name>
<dbReference type="GO" id="GO:0004519">
    <property type="term" value="F:endonuclease activity"/>
    <property type="evidence" value="ECO:0007669"/>
    <property type="project" value="UniProtKB-KW"/>
</dbReference>
<keyword evidence="7" id="KW-0695">RNA-directed DNA polymerase</keyword>
<feature type="domain" description="Reverse transcriptase" evidence="9">
    <location>
        <begin position="236"/>
        <end position="414"/>
    </location>
</feature>
<dbReference type="CDD" id="cd01647">
    <property type="entry name" value="RT_LTR"/>
    <property type="match status" value="1"/>
</dbReference>
<dbReference type="PROSITE" id="PS50878">
    <property type="entry name" value="RT_POL"/>
    <property type="match status" value="1"/>
</dbReference>
<keyword evidence="5" id="KW-0255">Endonuclease</keyword>
<keyword evidence="11" id="KW-1185">Reference proteome</keyword>
<comment type="caution">
    <text evidence="10">The sequence shown here is derived from an EMBL/GenBank/DDBJ whole genome shotgun (WGS) entry which is preliminary data.</text>
</comment>
<keyword evidence="8" id="KW-0511">Multifunctional enzyme</keyword>
<accession>A0A5J4YJI8</accession>
<keyword evidence="4" id="KW-0540">Nuclease</keyword>
<dbReference type="SUPFAM" id="SSF50630">
    <property type="entry name" value="Acid proteases"/>
    <property type="match status" value="1"/>
</dbReference>
<dbReference type="Pfam" id="PF17917">
    <property type="entry name" value="RT_RNaseH"/>
    <property type="match status" value="1"/>
</dbReference>
<keyword evidence="2" id="KW-0808">Transferase</keyword>
<dbReference type="InterPro" id="IPR043128">
    <property type="entry name" value="Rev_trsase/Diguanyl_cyclase"/>
</dbReference>
<reference evidence="11" key="1">
    <citation type="journal article" date="2019" name="Nat. Commun.">
        <title>Expansion of phycobilisome linker gene families in mesophilic red algae.</title>
        <authorList>
            <person name="Lee J."/>
            <person name="Kim D."/>
            <person name="Bhattacharya D."/>
            <person name="Yoon H.S."/>
        </authorList>
    </citation>
    <scope>NUCLEOTIDE SEQUENCE [LARGE SCALE GENOMIC DNA]</scope>
    <source>
        <strain evidence="11">CCMP 1328</strain>
    </source>
</reference>
<dbReference type="Pfam" id="PF17919">
    <property type="entry name" value="RT_RNaseH_2"/>
    <property type="match status" value="1"/>
</dbReference>
<proteinExistence type="predicted"/>
<keyword evidence="6" id="KW-0378">Hydrolase</keyword>
<organism evidence="10 11">
    <name type="scientific">Porphyridium purpureum</name>
    <name type="common">Red alga</name>
    <name type="synonym">Porphyridium cruentum</name>
    <dbReference type="NCBI Taxonomy" id="35688"/>
    <lineage>
        <taxon>Eukaryota</taxon>
        <taxon>Rhodophyta</taxon>
        <taxon>Bangiophyceae</taxon>
        <taxon>Porphyridiales</taxon>
        <taxon>Porphyridiaceae</taxon>
        <taxon>Porphyridium</taxon>
    </lineage>
</organism>
<evidence type="ECO:0000256" key="2">
    <source>
        <dbReference type="ARBA" id="ARBA00022679"/>
    </source>
</evidence>
<evidence type="ECO:0000313" key="10">
    <source>
        <dbReference type="EMBL" id="KAA8491611.1"/>
    </source>
</evidence>
<dbReference type="AlphaFoldDB" id="A0A5J4YJI8"/>
<dbReference type="SUPFAM" id="SSF56672">
    <property type="entry name" value="DNA/RNA polymerases"/>
    <property type="match status" value="1"/>
</dbReference>
<dbReference type="PANTHER" id="PTHR37984:SF5">
    <property type="entry name" value="PROTEIN NYNRIN-LIKE"/>
    <property type="match status" value="1"/>
</dbReference>
<dbReference type="EMBL" id="VRMN01000012">
    <property type="protein sequence ID" value="KAA8491611.1"/>
    <property type="molecule type" value="Genomic_DNA"/>
</dbReference>
<dbReference type="InterPro" id="IPR041373">
    <property type="entry name" value="RT_RNaseH"/>
</dbReference>
<dbReference type="EC" id="2.7.7.49" evidence="1"/>
<dbReference type="Pfam" id="PF00078">
    <property type="entry name" value="RVT_1"/>
    <property type="match status" value="1"/>
</dbReference>
<dbReference type="Gene3D" id="3.30.70.270">
    <property type="match status" value="2"/>
</dbReference>
<evidence type="ECO:0000256" key="5">
    <source>
        <dbReference type="ARBA" id="ARBA00022759"/>
    </source>
</evidence>
<dbReference type="Pfam" id="PF17921">
    <property type="entry name" value="Integrase_H2C2"/>
    <property type="match status" value="1"/>
</dbReference>
<dbReference type="InterPro" id="IPR021109">
    <property type="entry name" value="Peptidase_aspartic_dom_sf"/>
</dbReference>
<protein>
    <recommendedName>
        <fullName evidence="1">RNA-directed DNA polymerase</fullName>
        <ecNumber evidence="1">2.7.7.49</ecNumber>
    </recommendedName>
</protein>
<evidence type="ECO:0000256" key="7">
    <source>
        <dbReference type="ARBA" id="ARBA00022918"/>
    </source>
</evidence>
<evidence type="ECO:0000313" key="11">
    <source>
        <dbReference type="Proteomes" id="UP000324585"/>
    </source>
</evidence>
<gene>
    <name evidence="10" type="ORF">FVE85_9658</name>
</gene>
<evidence type="ECO:0000256" key="3">
    <source>
        <dbReference type="ARBA" id="ARBA00022695"/>
    </source>
</evidence>
<dbReference type="InterPro" id="IPR041577">
    <property type="entry name" value="RT_RNaseH_2"/>
</dbReference>
<dbReference type="InterPro" id="IPR000477">
    <property type="entry name" value="RT_dom"/>
</dbReference>
<dbReference type="GO" id="GO:0016787">
    <property type="term" value="F:hydrolase activity"/>
    <property type="evidence" value="ECO:0007669"/>
    <property type="project" value="UniProtKB-KW"/>
</dbReference>
<dbReference type="Gene3D" id="3.10.10.10">
    <property type="entry name" value="HIV Type 1 Reverse Transcriptase, subunit A, domain 1"/>
    <property type="match status" value="1"/>
</dbReference>
<evidence type="ECO:0000256" key="4">
    <source>
        <dbReference type="ARBA" id="ARBA00022722"/>
    </source>
</evidence>
<dbReference type="InterPro" id="IPR041588">
    <property type="entry name" value="Integrase_H2C2"/>
</dbReference>
<keyword evidence="3" id="KW-0548">Nucleotidyltransferase</keyword>
<dbReference type="Gene3D" id="1.10.340.70">
    <property type="match status" value="1"/>
</dbReference>
<dbReference type="InterPro" id="IPR050951">
    <property type="entry name" value="Retrovirus_Pol_polyprotein"/>
</dbReference>
<evidence type="ECO:0000259" key="9">
    <source>
        <dbReference type="PROSITE" id="PS50878"/>
    </source>
</evidence>
<dbReference type="InterPro" id="IPR043502">
    <property type="entry name" value="DNA/RNA_pol_sf"/>
</dbReference>
<dbReference type="OrthoDB" id="420169at2759"/>
<dbReference type="CDD" id="cd00303">
    <property type="entry name" value="retropepsin_like"/>
    <property type="match status" value="1"/>
</dbReference>
<evidence type="ECO:0000256" key="8">
    <source>
        <dbReference type="ARBA" id="ARBA00023268"/>
    </source>
</evidence>
<dbReference type="Proteomes" id="UP000324585">
    <property type="component" value="Unassembled WGS sequence"/>
</dbReference>
<dbReference type="CDD" id="cd09274">
    <property type="entry name" value="RNase_HI_RT_Ty3"/>
    <property type="match status" value="1"/>
</dbReference>
<dbReference type="Gene3D" id="2.40.70.10">
    <property type="entry name" value="Acid Proteases"/>
    <property type="match status" value="1"/>
</dbReference>
<sequence>MNVDVIQSTEAAMKIHDESITVPVMISTSSGEVRVLAKIDTGAGHTFVDHVLFDQLEGEETLVKTQILAFAADGRALGAGETGKLMVRLPGWQLQEVPVQVLPRLRSGVLLGRDFLRAHGARIDFVSSAVSFDQVAGGKTVIPFGHSEASWRDLGPDGVMPHVLDTLAQCTVNDEQQAVLTIISNVDLQGFREHAEEVRECLRANAEVFCGAGAIEGEEYCIILKPGAVPVTKHLRSGTLVPCEKSEWESVHVFVRKRSGQLRMTTDFRLLNAQVAGEVYPLQDLHEVLEKLARRSFYSSLDLKDGFFNIRLAAESQPLTAVKTCIGLVMYTRLPQGLKTSPFAMQRAAANLTRPFGDDAVAYMDDITLATDGVEEHVALLKRVVERFRRVGARLNTRKCTFGVPEVTVLGHAVSAGTIRPSDEHVQSIRDLQEPRDAAALVRFLGLVNWFSQHIPRFAEMVQPLYDVLKGTGWNRKKRGRWERIIIKDFTDRWGTQQQQAWSQLKEQLSSPEVLVAPVQGRVKRLFTDASAGAIAGVLMQDEGNEVEKELLAILYAGRKLRHHLHGEPVEFVTDHQALAWLWRQQSPIGRLARWLLALQDLEYTIRYQPGADMAAPNCLSRDTVLAEDDEWRDLPDAEHVDDVVTYIGEVIEVQSGLPSLMELLEAQKAALDYELADWEQDDTFARNEKGLIVCVDKDEERAWVPSAMVRRVLSYFHGPTWAGHFGRERMLRRIRTKFWWPQMAETIHAFLEQ</sequence>
<dbReference type="PANTHER" id="PTHR37984">
    <property type="entry name" value="PROTEIN CBG26694"/>
    <property type="match status" value="1"/>
</dbReference>